<keyword evidence="3" id="KW-1185">Reference proteome</keyword>
<reference evidence="2" key="1">
    <citation type="journal article" date="2016" name="Front. Microbiol.">
        <title>Genome Sequence of the Piezophilic, Mesophilic Sulfate-Reducing Bacterium Desulfovibrio indicus J2T.</title>
        <authorList>
            <person name="Cao J."/>
            <person name="Maignien L."/>
            <person name="Shao Z."/>
            <person name="Alain K."/>
            <person name="Jebbar M."/>
        </authorList>
    </citation>
    <scope>NUCLEOTIDE SEQUENCE</scope>
    <source>
        <strain evidence="2">DSM 21893</strain>
    </source>
</reference>
<dbReference type="Proteomes" id="UP001055307">
    <property type="component" value="Unassembled WGS sequence"/>
</dbReference>
<dbReference type="RefSeq" id="WP_192215682.1">
    <property type="nucleotide sequence ID" value="NZ_BPQF01000019.1"/>
</dbReference>
<keyword evidence="1" id="KW-1133">Transmembrane helix</keyword>
<evidence type="ECO:0000313" key="3">
    <source>
        <dbReference type="Proteomes" id="UP001055307"/>
    </source>
</evidence>
<dbReference type="AlphaFoldDB" id="A0AAV4ZBP2"/>
<reference evidence="2" key="2">
    <citation type="submission" date="2021-08" db="EMBL/GenBank/DDBJ databases">
        <authorList>
            <person name="Tani A."/>
            <person name="Ola A."/>
            <person name="Ogura Y."/>
            <person name="Katsura K."/>
            <person name="Hayashi T."/>
        </authorList>
    </citation>
    <scope>NUCLEOTIDE SEQUENCE</scope>
    <source>
        <strain evidence="2">DSM 21893</strain>
    </source>
</reference>
<comment type="caution">
    <text evidence="2">The sequence shown here is derived from an EMBL/GenBank/DDBJ whole genome shotgun (WGS) entry which is preliminary data.</text>
</comment>
<protein>
    <submittedName>
        <fullName evidence="2">Uncharacterized protein</fullName>
    </submittedName>
</protein>
<gene>
    <name evidence="2" type="ORF">OICFNHDK_3774</name>
</gene>
<sequence length="74" mass="7808">MATQKRIWPTMLVGGVVGACAFLAAAYFGTPSAIRQFNGGYALASSAPYVHPLLIWIAVSVAASIAYDLAFESR</sequence>
<evidence type="ECO:0000256" key="1">
    <source>
        <dbReference type="SAM" id="Phobius"/>
    </source>
</evidence>
<keyword evidence="1" id="KW-0812">Transmembrane</keyword>
<feature type="transmembrane region" description="Helical" evidence="1">
    <location>
        <begin position="7"/>
        <end position="29"/>
    </location>
</feature>
<organism evidence="2 3">
    <name type="scientific">Methylobacterium bullatum</name>
    <dbReference type="NCBI Taxonomy" id="570505"/>
    <lineage>
        <taxon>Bacteria</taxon>
        <taxon>Pseudomonadati</taxon>
        <taxon>Pseudomonadota</taxon>
        <taxon>Alphaproteobacteria</taxon>
        <taxon>Hyphomicrobiales</taxon>
        <taxon>Methylobacteriaceae</taxon>
        <taxon>Methylobacterium</taxon>
    </lineage>
</organism>
<dbReference type="EMBL" id="BPQF01000019">
    <property type="protein sequence ID" value="GJD41291.1"/>
    <property type="molecule type" value="Genomic_DNA"/>
</dbReference>
<accession>A0AAV4ZBP2</accession>
<keyword evidence="1" id="KW-0472">Membrane</keyword>
<feature type="transmembrane region" description="Helical" evidence="1">
    <location>
        <begin position="49"/>
        <end position="70"/>
    </location>
</feature>
<name>A0AAV4ZBP2_9HYPH</name>
<proteinExistence type="predicted"/>
<dbReference type="PROSITE" id="PS51257">
    <property type="entry name" value="PROKAR_LIPOPROTEIN"/>
    <property type="match status" value="1"/>
</dbReference>
<evidence type="ECO:0000313" key="2">
    <source>
        <dbReference type="EMBL" id="GJD41291.1"/>
    </source>
</evidence>